<evidence type="ECO:0000313" key="1">
    <source>
        <dbReference type="EMBL" id="CAH6718269.1"/>
    </source>
</evidence>
<proteinExistence type="predicted"/>
<keyword evidence="2" id="KW-1185">Reference proteome</keyword>
<sequence length="1654" mass="194302">MVNWSNDLLIDCYDSIYFDQRVDESLLRSIKEELTSMFKYPKKDPNTKNQMIENKSPVEFSNGDKFKLNQQFIESSILLSNELDLNELHTAEILYHGNKSNIDGVDFVDTGKQYYFKRFEYALNILGYLITNKKLNLIVTDYNELLTNLIESFNNIYRILNNLEDLVNKMNVTNSWNESSLNSILYTKQELFQLHELLGQIYYNLIENYFDKFNLASFNTMITHIKSNISDDDLLIVHYLPGILNFVNKFEKLPESDIISLHKQITTSLNEDFKLVSINDDIIDLTNSKLKSFEVLIDFIILTNLVNWCKNTKNYEKFDFDNDFLKYFQICLNYGVFENLLRFTSETSNDETIKYFEINNLCDFKFNLQKNFPNLKLIKFHSEKLQLKISKVFKDDLLPIYWHYFFKNFIDNVAIILTQLRDNEEDFLLSSINKQKKSKEIQDNNDKSLIGINSIEVSEDNFEIDFEEIYLRSDLERFYLSFVYTYNFRPVIGDLIWGNDEINNDLIGFIMWGVNNNSSPLITATFCLLLSSLTTNGDNSSNKIFEILINNNSIKKIDYSKISIDSIYESLNYYLDSLNDNLETDSTMSKSLLNDQLKKFNEILIELSNDSMIFINGFLNLITSIISNLNDNFERSKEIKINLFNRFKPIIIGFLKFDNLIINSKLKSNSNTIILINETNRIQLINLIFNFLKSFNEPTLNLEIWKILDNWMFHNYIDDEKISTSSKIKFTKNNITIKNAFKINLIDLTNILNFTDLIQSLLLKKSVDFTRIQYELLYPKDLGFNYRLNNEIGIWPYLEFIIVEVFQNSNKVVDNDIKHHLQGTLIEIFQHSIDQIDWEFLIDTLPTITEFDNNSLIKEETFNTFIKLHQSISILNYLYDEKSLKVIFQIIEDEKPNLSNSLNLLETLINLQEIFRKLLPIVKSSSPLNVYYPKNFNSPNVFELINFNNEIITKLGLLINHNDDEVVEKSMDLLNTINNDSNLNENKLFTIYINSPDSLNLKYSMINQFLNGDIKIKFKILNFIIKDLAKNGKQPCISHFILGYKIQGNYLILEDKNLLKNLLDLLISTLDSISTIDYNNGINIIDYNSVKVSSLILNIIIKLSENPVSSTILSFIRNNEINLFEKLMTTQSKINLQTIWNEENFNGNLLTTNSFTDSKISTKTFFQFFNYRILVLKFLTIEFHNLSQNKAIYLKNQYLDFLLNENNFLNNNYKILNFLDLLNFKFTHFERFNYQKFPKFNINSVLNEIISDGERSDDFFNNTIIVKLNNFGIETNELSKFMEDFINFENLKKFQLSYLHNWVQLIEVIINDGNLSPKNYQNFILEILSNILPKINEFFETDDIIFSEELISLCVLLFNNYFETNNEEIFIERLLILLSTTVKGIKSLNSTIKLRNDLYILLNNFLIKILKIDNKNLLMKVIDIFKKIDLNFLDILINDLIVNENSIKVISIILLENLIHLFNKFDDNYLINKLINNNSLLLIVRLIKRIDEILEFDDNINNLSSILYELTIFKSILNLLIRISTIRQGSSYLIQSELFSIIKNCKIFQIDFDLNINFKFNNINKFNNEDIIDYYEILIPIFKLFSILLISMGPNYKPSKIQGNDLLNHFSKLKNNIVKKDILVNENKLVVNDSEMKNLDKLINQFILLESLVN</sequence>
<comment type="caution">
    <text evidence="1">The sequence shown here is derived from an EMBL/GenBank/DDBJ whole genome shotgun (WGS) entry which is preliminary data.</text>
</comment>
<gene>
    <name evidence="1" type="ORF">CLIB1444_01S02982</name>
</gene>
<organism evidence="1 2">
    <name type="scientific">[Candida] jaroonii</name>
    <dbReference type="NCBI Taxonomy" id="467808"/>
    <lineage>
        <taxon>Eukaryota</taxon>
        <taxon>Fungi</taxon>
        <taxon>Dikarya</taxon>
        <taxon>Ascomycota</taxon>
        <taxon>Saccharomycotina</taxon>
        <taxon>Pichiomycetes</taxon>
        <taxon>Debaryomycetaceae</taxon>
        <taxon>Yamadazyma</taxon>
    </lineage>
</organism>
<dbReference type="Proteomes" id="UP001152531">
    <property type="component" value="Unassembled WGS sequence"/>
</dbReference>
<protein>
    <submittedName>
        <fullName evidence="1">Nucleoporin Nup192p</fullName>
    </submittedName>
</protein>
<accession>A0ACA9Y076</accession>
<dbReference type="EMBL" id="CALSDN010000001">
    <property type="protein sequence ID" value="CAH6718269.1"/>
    <property type="molecule type" value="Genomic_DNA"/>
</dbReference>
<name>A0ACA9Y076_9ASCO</name>
<reference evidence="1" key="1">
    <citation type="submission" date="2022-06" db="EMBL/GenBank/DDBJ databases">
        <authorList>
            <person name="Legras J.-L."/>
            <person name="Devillers H."/>
            <person name="Grondin C."/>
        </authorList>
    </citation>
    <scope>NUCLEOTIDE SEQUENCE</scope>
    <source>
        <strain evidence="1">CLIB 1444</strain>
    </source>
</reference>
<evidence type="ECO:0000313" key="2">
    <source>
        <dbReference type="Proteomes" id="UP001152531"/>
    </source>
</evidence>